<proteinExistence type="predicted"/>
<reference evidence="2" key="1">
    <citation type="journal article" date="2020" name="Syst. Appl. Microbiol.">
        <title>Streptomyces alkaliterrae sp. nov., isolated from an alkaline soil, and emended descriptions of Streptomyces alkaliphilus, Streptomyces calidiresistens and Streptomyces durbertensis.</title>
        <authorList>
            <person name="Swiecimska M."/>
            <person name="Golinska P."/>
            <person name="Nouioui I."/>
            <person name="Wypij M."/>
            <person name="Rai M."/>
            <person name="Sangal V."/>
            <person name="Goodfellow M."/>
        </authorList>
    </citation>
    <scope>NUCLEOTIDE SEQUENCE [LARGE SCALE GENOMIC DNA]</scope>
    <source>
        <strain evidence="2">DSM 104538</strain>
    </source>
</reference>
<comment type="caution">
    <text evidence="1">The sequence shown here is derived from an EMBL/GenBank/DDBJ whole genome shotgun (WGS) entry which is preliminary data.</text>
</comment>
<keyword evidence="2" id="KW-1185">Reference proteome</keyword>
<name>A0ABR6EGU1_9ACTN</name>
<organism evidence="1 2">
    <name type="scientific">Streptomyces durbertensis</name>
    <dbReference type="NCBI Taxonomy" id="2448886"/>
    <lineage>
        <taxon>Bacteria</taxon>
        <taxon>Bacillati</taxon>
        <taxon>Actinomycetota</taxon>
        <taxon>Actinomycetes</taxon>
        <taxon>Kitasatosporales</taxon>
        <taxon>Streptomycetaceae</taxon>
        <taxon>Streptomyces</taxon>
    </lineage>
</organism>
<protein>
    <submittedName>
        <fullName evidence="1">Uncharacterized protein</fullName>
    </submittedName>
</protein>
<sequence>MFEANVSPGNDDAAEKAPARMNLAALVGSGGTDNGAGSQPGNIFRVDPDTLRAVAGKIKNKIEQDVQGAGKHATGSTDSACREFSSWNFGASLKAAQGQWREKNKHLREILAKERNAIELATKSFRHNESVMTEDFTLVKRGGNGPLFRSSIPNLDGRQG</sequence>
<dbReference type="Proteomes" id="UP000766698">
    <property type="component" value="Unassembled WGS sequence"/>
</dbReference>
<dbReference type="RefSeq" id="WP_182855891.1">
    <property type="nucleotide sequence ID" value="NZ_WMLF01000166.1"/>
</dbReference>
<evidence type="ECO:0000313" key="1">
    <source>
        <dbReference type="EMBL" id="MBB1244534.1"/>
    </source>
</evidence>
<gene>
    <name evidence="1" type="ORF">GL263_13305</name>
</gene>
<accession>A0ABR6EGU1</accession>
<evidence type="ECO:0000313" key="2">
    <source>
        <dbReference type="Proteomes" id="UP000766698"/>
    </source>
</evidence>
<dbReference type="EMBL" id="WMLF01000166">
    <property type="protein sequence ID" value="MBB1244534.1"/>
    <property type="molecule type" value="Genomic_DNA"/>
</dbReference>